<proteinExistence type="predicted"/>
<reference evidence="3 4" key="1">
    <citation type="submission" date="2019-06" db="EMBL/GenBank/DDBJ databases">
        <title>Whole genome shotgun sequence of Corynebacterium flavescens NBRC 14136.</title>
        <authorList>
            <person name="Hosoyama A."/>
            <person name="Uohara A."/>
            <person name="Ohji S."/>
            <person name="Ichikawa N."/>
        </authorList>
    </citation>
    <scope>NUCLEOTIDE SEQUENCE [LARGE SCALE GENOMIC DNA]</scope>
    <source>
        <strain evidence="3 4">NBRC 14136</strain>
    </source>
</reference>
<dbReference type="AlphaFoldDB" id="A0AB73B734"/>
<keyword evidence="2" id="KW-0472">Membrane</keyword>
<accession>A0AB73B734</accession>
<comment type="caution">
    <text evidence="3">The sequence shown here is derived from an EMBL/GenBank/DDBJ whole genome shotgun (WGS) entry which is preliminary data.</text>
</comment>
<name>A0AB73B734_CORFL</name>
<dbReference type="GeneID" id="82881578"/>
<sequence>MTVPPPGPPPRFGAFAGPHSASPSPTSPPSFPSGPGSQHFGAQNAAFGPSASAHTPAFSQSATGGQSPKSQRSYFDAAIAGLIAAMLALAIAFGGAAWWAFGERDTSATTEEEPYQPAGTSLTSSWSLDSDFSQEDTTAMIQGVSFPHSYVAETGDSATATLEFRDGDFELLTMTLGFTDSRSNPEVDHAHVLINDGTGSLQDLRVDVGEPTELQLPLSGRTMVVITASFFDAADQPASGSSFVIGSPSVQ</sequence>
<protein>
    <submittedName>
        <fullName evidence="3">Uncharacterized protein</fullName>
    </submittedName>
</protein>
<dbReference type="EMBL" id="BJNB01000014">
    <property type="protein sequence ID" value="GEB97659.1"/>
    <property type="molecule type" value="Genomic_DNA"/>
</dbReference>
<feature type="compositionally biased region" description="Pro residues" evidence="1">
    <location>
        <begin position="1"/>
        <end position="11"/>
    </location>
</feature>
<feature type="transmembrane region" description="Helical" evidence="2">
    <location>
        <begin position="77"/>
        <end position="101"/>
    </location>
</feature>
<evidence type="ECO:0000256" key="1">
    <source>
        <dbReference type="SAM" id="MobiDB-lite"/>
    </source>
</evidence>
<gene>
    <name evidence="3" type="ORF">CFL01nite_11540</name>
</gene>
<dbReference type="Proteomes" id="UP000315353">
    <property type="component" value="Unassembled WGS sequence"/>
</dbReference>
<evidence type="ECO:0000313" key="4">
    <source>
        <dbReference type="Proteomes" id="UP000315353"/>
    </source>
</evidence>
<organism evidence="3 4">
    <name type="scientific">Corynebacterium flavescens</name>
    <dbReference type="NCBI Taxonomy" id="28028"/>
    <lineage>
        <taxon>Bacteria</taxon>
        <taxon>Bacillati</taxon>
        <taxon>Actinomycetota</taxon>
        <taxon>Actinomycetes</taxon>
        <taxon>Mycobacteriales</taxon>
        <taxon>Corynebacteriaceae</taxon>
        <taxon>Corynebacterium</taxon>
    </lineage>
</organism>
<dbReference type="RefSeq" id="WP_141255934.1">
    <property type="nucleotide sequence ID" value="NZ_BJNB01000014.1"/>
</dbReference>
<evidence type="ECO:0000256" key="2">
    <source>
        <dbReference type="SAM" id="Phobius"/>
    </source>
</evidence>
<feature type="compositionally biased region" description="Polar residues" evidence="1">
    <location>
        <begin position="57"/>
        <end position="70"/>
    </location>
</feature>
<feature type="region of interest" description="Disordered" evidence="1">
    <location>
        <begin position="1"/>
        <end position="70"/>
    </location>
</feature>
<evidence type="ECO:0000313" key="3">
    <source>
        <dbReference type="EMBL" id="GEB97659.1"/>
    </source>
</evidence>
<feature type="compositionally biased region" description="Low complexity" evidence="1">
    <location>
        <begin position="12"/>
        <end position="24"/>
    </location>
</feature>
<keyword evidence="2" id="KW-0812">Transmembrane</keyword>
<keyword evidence="2" id="KW-1133">Transmembrane helix</keyword>